<dbReference type="EMBL" id="LCBN01000042">
    <property type="protein sequence ID" value="KKS12759.1"/>
    <property type="molecule type" value="Genomic_DNA"/>
</dbReference>
<comment type="caution">
    <text evidence="1">The sequence shown here is derived from an EMBL/GenBank/DDBJ whole genome shotgun (WGS) entry which is preliminary data.</text>
</comment>
<protein>
    <submittedName>
        <fullName evidence="1">Uncharacterized protein</fullName>
    </submittedName>
</protein>
<dbReference type="AlphaFoldDB" id="A0A0G0WIL9"/>
<evidence type="ECO:0000313" key="2">
    <source>
        <dbReference type="Proteomes" id="UP000034753"/>
    </source>
</evidence>
<sequence length="190" mass="21306">MDLTPKEEAISKLIEEAFLFGENPYGNEPRLIILKTRDMIAAGASPNDVSTILEKFEQEDRIESYGMQPTPRGTTTLNIFRKQALNTKDLHFDAKSGKLSYRRKSIPIRKGSNQYYLCEVMFSPERVVGEAVPMSDIQEKIEARSPASKGRATQKAVYPLNEKVKVGLGIEELIVNAGSEHLRINTPAHE</sequence>
<proteinExistence type="predicted"/>
<organism evidence="1 2">
    <name type="scientific">Candidatus Daviesbacteria bacterium GW2011_GWB1_41_5</name>
    <dbReference type="NCBI Taxonomy" id="1618429"/>
    <lineage>
        <taxon>Bacteria</taxon>
        <taxon>Candidatus Daviesiibacteriota</taxon>
    </lineage>
</organism>
<gene>
    <name evidence="1" type="ORF">UU67_C0042G0005</name>
</gene>
<accession>A0A0G0WIL9</accession>
<reference evidence="1 2" key="1">
    <citation type="journal article" date="2015" name="Nature">
        <title>rRNA introns, odd ribosomes, and small enigmatic genomes across a large radiation of phyla.</title>
        <authorList>
            <person name="Brown C.T."/>
            <person name="Hug L.A."/>
            <person name="Thomas B.C."/>
            <person name="Sharon I."/>
            <person name="Castelle C.J."/>
            <person name="Singh A."/>
            <person name="Wilkins M.J."/>
            <person name="Williams K.H."/>
            <person name="Banfield J.F."/>
        </authorList>
    </citation>
    <scope>NUCLEOTIDE SEQUENCE [LARGE SCALE GENOMIC DNA]</scope>
</reference>
<dbReference type="Proteomes" id="UP000034753">
    <property type="component" value="Unassembled WGS sequence"/>
</dbReference>
<evidence type="ECO:0000313" key="1">
    <source>
        <dbReference type="EMBL" id="KKS12759.1"/>
    </source>
</evidence>
<name>A0A0G0WIL9_9BACT</name>